<keyword evidence="1" id="KW-0472">Membrane</keyword>
<dbReference type="STRING" id="93625.A0A409X640"/>
<feature type="transmembrane region" description="Helical" evidence="1">
    <location>
        <begin position="159"/>
        <end position="185"/>
    </location>
</feature>
<reference evidence="2 3" key="1">
    <citation type="journal article" date="2018" name="Evol. Lett.">
        <title>Horizontal gene cluster transfer increased hallucinogenic mushroom diversity.</title>
        <authorList>
            <person name="Reynolds H.T."/>
            <person name="Vijayakumar V."/>
            <person name="Gluck-Thaler E."/>
            <person name="Korotkin H.B."/>
            <person name="Matheny P.B."/>
            <person name="Slot J.C."/>
        </authorList>
    </citation>
    <scope>NUCLEOTIDE SEQUENCE [LARGE SCALE GENOMIC DNA]</scope>
    <source>
        <strain evidence="2 3">2631</strain>
    </source>
</reference>
<dbReference type="OrthoDB" id="2868589at2759"/>
<dbReference type="InParanoid" id="A0A409X640"/>
<evidence type="ECO:0000256" key="1">
    <source>
        <dbReference type="SAM" id="Phobius"/>
    </source>
</evidence>
<dbReference type="PANTHER" id="PTHR40465:SF1">
    <property type="entry name" value="DUF6534 DOMAIN-CONTAINING PROTEIN"/>
    <property type="match status" value="1"/>
</dbReference>
<feature type="transmembrane region" description="Helical" evidence="1">
    <location>
        <begin position="84"/>
        <end position="110"/>
    </location>
</feature>
<dbReference type="AlphaFoldDB" id="A0A409X640"/>
<feature type="transmembrane region" description="Helical" evidence="1">
    <location>
        <begin position="12"/>
        <end position="34"/>
    </location>
</feature>
<evidence type="ECO:0000313" key="2">
    <source>
        <dbReference type="EMBL" id="PPQ86190.1"/>
    </source>
</evidence>
<sequence>MSLLPINVSSTLGVLLAGNLVQCFLLGVLIVQTYRYYTRFSYDTSILKVLVCTIFLLLCEIGHSICCCHALYTYVVIQYGNPMAFLSLPISGIMACGINGIIECIVQLFFANRIRIFGRFSVYFLIIYALVASMRFGLTVAALVNQIRSATLVIFIMNWRWLVILVLCIRCAIDHTISAFLLYYLTFKKRNRNVEAKYKFHSFTAKRS</sequence>
<feature type="transmembrane region" description="Helical" evidence="1">
    <location>
        <begin position="122"/>
        <end position="147"/>
    </location>
</feature>
<feature type="transmembrane region" description="Helical" evidence="1">
    <location>
        <begin position="46"/>
        <end position="72"/>
    </location>
</feature>
<keyword evidence="3" id="KW-1185">Reference proteome</keyword>
<keyword evidence="1" id="KW-1133">Transmembrane helix</keyword>
<accession>A0A409X640</accession>
<name>A0A409X640_PSICY</name>
<protein>
    <submittedName>
        <fullName evidence="2">Uncharacterized protein</fullName>
    </submittedName>
</protein>
<dbReference type="EMBL" id="NHYD01002539">
    <property type="protein sequence ID" value="PPQ86190.1"/>
    <property type="molecule type" value="Genomic_DNA"/>
</dbReference>
<keyword evidence="1" id="KW-0812">Transmembrane</keyword>
<organism evidence="2 3">
    <name type="scientific">Psilocybe cyanescens</name>
    <dbReference type="NCBI Taxonomy" id="93625"/>
    <lineage>
        <taxon>Eukaryota</taxon>
        <taxon>Fungi</taxon>
        <taxon>Dikarya</taxon>
        <taxon>Basidiomycota</taxon>
        <taxon>Agaricomycotina</taxon>
        <taxon>Agaricomycetes</taxon>
        <taxon>Agaricomycetidae</taxon>
        <taxon>Agaricales</taxon>
        <taxon>Agaricineae</taxon>
        <taxon>Strophariaceae</taxon>
        <taxon>Psilocybe</taxon>
    </lineage>
</organism>
<dbReference type="PANTHER" id="PTHR40465">
    <property type="entry name" value="CHROMOSOME 1, WHOLE GENOME SHOTGUN SEQUENCE"/>
    <property type="match status" value="1"/>
</dbReference>
<proteinExistence type="predicted"/>
<gene>
    <name evidence="2" type="ORF">CVT25_006933</name>
</gene>
<comment type="caution">
    <text evidence="2">The sequence shown here is derived from an EMBL/GenBank/DDBJ whole genome shotgun (WGS) entry which is preliminary data.</text>
</comment>
<evidence type="ECO:0000313" key="3">
    <source>
        <dbReference type="Proteomes" id="UP000283269"/>
    </source>
</evidence>
<dbReference type="Proteomes" id="UP000283269">
    <property type="component" value="Unassembled WGS sequence"/>
</dbReference>